<gene>
    <name evidence="2" type="ORF">GU90_08615</name>
</gene>
<keyword evidence="1" id="KW-0812">Transmembrane</keyword>
<comment type="caution">
    <text evidence="2">The sequence shown here is derived from an EMBL/GenBank/DDBJ whole genome shotgun (WGS) entry which is preliminary data.</text>
</comment>
<keyword evidence="1" id="KW-1133">Transmembrane helix</keyword>
<evidence type="ECO:0008006" key="4">
    <source>
        <dbReference type="Google" id="ProtNLM"/>
    </source>
</evidence>
<keyword evidence="3" id="KW-1185">Reference proteome</keyword>
<dbReference type="Proteomes" id="UP000031419">
    <property type="component" value="Unassembled WGS sequence"/>
</dbReference>
<protein>
    <recommendedName>
        <fullName evidence="4">DUF4245 domain-containing protein</fullName>
    </recommendedName>
</protein>
<organism evidence="2 3">
    <name type="scientific">Saccharopolyspora rectivirgula</name>
    <dbReference type="NCBI Taxonomy" id="28042"/>
    <lineage>
        <taxon>Bacteria</taxon>
        <taxon>Bacillati</taxon>
        <taxon>Actinomycetota</taxon>
        <taxon>Actinomycetes</taxon>
        <taxon>Pseudonocardiales</taxon>
        <taxon>Pseudonocardiaceae</taxon>
        <taxon>Saccharopolyspora</taxon>
    </lineage>
</organism>
<dbReference type="Pfam" id="PF14030">
    <property type="entry name" value="DUF4245"/>
    <property type="match status" value="1"/>
</dbReference>
<reference evidence="2 3" key="1">
    <citation type="submission" date="2014-06" db="EMBL/GenBank/DDBJ databases">
        <title>Saccharopolyspora rectivirgula DSM-43113 Genome sequencing.</title>
        <authorList>
            <person name="Barrera C."/>
            <person name="Millon L."/>
            <person name="Rognon B."/>
            <person name="Zaugg C."/>
            <person name="Monod M."/>
        </authorList>
    </citation>
    <scope>NUCLEOTIDE SEQUENCE [LARGE SCALE GENOMIC DNA]</scope>
    <source>
        <strain evidence="2 3">DSM 43113</strain>
    </source>
</reference>
<proteinExistence type="predicted"/>
<name>A0A073BAC6_9PSEU</name>
<sequence>MRGVAQPRNQQPGQTRPPRTASAMIFAILPMVLIALGMAGLFTQCSFNPGGPAINPETAPTVDAAAELRRAADRVDFPVVDPEVPAGWRANSANVETLASQHRVVRTGWLTGTGHYLRLAQSDAAEEDFVAAETQQSPHGLGTVEAGGLEWIVYASVRDEQAWVTPHNGALLLITGDGTEQEFRALAEAVGSAQPVR</sequence>
<keyword evidence="1" id="KW-0472">Membrane</keyword>
<evidence type="ECO:0000313" key="3">
    <source>
        <dbReference type="Proteomes" id="UP000031419"/>
    </source>
</evidence>
<dbReference type="eggNOG" id="ENOG50330AZ">
    <property type="taxonomic scope" value="Bacteria"/>
</dbReference>
<accession>A0A073BAC6</accession>
<dbReference type="STRING" id="28042.GU90_08615"/>
<dbReference type="EMBL" id="JNVU01000022">
    <property type="protein sequence ID" value="KEI44709.1"/>
    <property type="molecule type" value="Genomic_DNA"/>
</dbReference>
<dbReference type="AlphaFoldDB" id="A0A073BAC6"/>
<dbReference type="InterPro" id="IPR025339">
    <property type="entry name" value="DUF4245"/>
</dbReference>
<dbReference type="OrthoDB" id="4772660at2"/>
<evidence type="ECO:0000313" key="2">
    <source>
        <dbReference type="EMBL" id="KEI44709.1"/>
    </source>
</evidence>
<feature type="transmembrane region" description="Helical" evidence="1">
    <location>
        <begin position="21"/>
        <end position="42"/>
    </location>
</feature>
<evidence type="ECO:0000256" key="1">
    <source>
        <dbReference type="SAM" id="Phobius"/>
    </source>
</evidence>